<dbReference type="PANTHER" id="PTHR15502:SF7">
    <property type="entry name" value="CALCINEURIN-BINDING PROTEIN CABIN-1"/>
    <property type="match status" value="1"/>
</dbReference>
<dbReference type="EMBL" id="KZ859067">
    <property type="protein sequence ID" value="RDW23739.1"/>
    <property type="molecule type" value="Genomic_DNA"/>
</dbReference>
<proteinExistence type="inferred from homology"/>
<sequence>MSSFIPLNALEDYSLSSAEEHTRELQIEEGLKIFQKALHAQRQGKLDEAFDLYDALFKIDVIHLDIDDNNLSPTVGRLKYLAYKNHGILLLEHLAHNLDDLTTTEIRDQLQDILVQFADALLVDDSDDSFLKLFSDLARIIGLKRLSRFALECIVSSPSRVFTFSESLLNHDFLNPEEVAILQEVVLLAKQLQDYVSMDSPMYDLMASQVADVAPAKKPKYISWIEPTQFKAPPLKDLKETWRGSELVVEIGVPSWRGICKGLHDSLHRLTKRKKVLNGVTIRDPYLQIGVEISSVHGKLVDEEDLEDPEDDVEMMDIIDKPAEETIEVKTEEALDSTVKVEEIPAEINIGEVENKSSTEENKKQESPENGDKKEASGNGNGNGSAGPPVKDTTVKTEDRDSLTVALAIKRPAEGTTSSSQPPSKRTRGRGADEPAELEKQVDPGFFNNITSFVGSLDLKFPFVDLNQLDNEEQFYQDFKAVISNWGEQGSELFLKLSSAPESNLSVPVTQILDSAAQVDDDYGAPCNVLSISPDKFLEQMSESCSLSDFRFKIIEALLGNSSLVNEIWPSELIASVQIILNHLEPQILRDVRQMFFDGQTHSDSLIKQQLYVAEARYELVANEIIADKQRITENTSKLTKSALRDREWHKKTLHQRLLAWESCVITLLSMCKTRQLSVTELELRHTWVRLSLSQCDEAEISRMRQNYEEFQVQLLDEAPDLMVRFVNFPHIQTLSLDSVNGQISKLKVASTFAKIFSPDADEDIGTRIAMLESILKGSSDTSGDRESLSAREFLQHASIDFKHKLWYLLLDAYNESGEKRISVDGYIEMLTSLSYELETAGYRNMNPNQRHTILLRTLSTMNDTVGNLAKICRDTPALLGSVSREKIHELAQLCLSFLRLLQVFNQFYDRRNPEEPTPFLWDKASEKFQTMMVKLWTFFYLLFRQLTNGLDENLPQTTISTLNDILSIVHEDLGHRKCCSFANGIFVDLTLDEIVRMKWNESEADLLQNIRCRFGIQLANEHYHPTDHGATPRALKRSDGLAFQDFIMNMVYRKPSSVHNIRADLRAVMDQLYEAIGDPDKNIASTSHNMTVLGRFTVAPVTWNYIENSLRGESFLPFMTSTDPVLSASTGGFYCVQGMLALAKFRQGKKAAAPGRTEDLQAAVKFFTNDILCCPTRYESWFGIANAYEMLTEDDLMWSAEKLDVPNSIVNINQRKALLCGLNSVNLMLQQRDEKPANPQLRTFFNAVMKESQWLFLSKLFYSATANPLHGASFRQADNKIFCGMKGLYMRQNLSLPRRKQCYQVVRACLTISINSKDQPPDWYSYYLRSKVYSKLKKTTQAILGDIQKSIAVAPDKINGDILLEPHYKLVAYLYKAVKRGKLTAAEAYKELKKTPHFVEYLGEDADMESGDDSDSDSEVGSDSETESTKEGPIASATEPAADTAPPVVPSEGTSGSPISIDDATPVPGPVTAVTAIAAPPTVAAKPEEKKKPLTRMEIKFYKSCIETLRRMKVLDKRKWHHRPPFLIARIHKEVFEDYRSAKEEMVPFFNLKNQSKAPVHIWKPDFERAGKHFQYVFDYLMFFIVLLDKTDDTDAITTIGKKLRRFNNGMVNHFEAWEFTCLTSNVLMKRVTRIPEKLPDAIIPSLQFDNFDRIAQGLQDKITKSKEPASYLLSLLYYASEFRRLNNGFGSTGVVDDTVVCLYLKMLIEYAGTSLLADNKSRSSTPVVLDGAKFEFQPGSAQPPALPAPATTATTAGKKEDGKKEKTRVTRKDILLRATNLIKACSNKVGENIKLVTTKGPPAVASSNGSSSNSGTRSNSEEKEKEPTEEPEKSTQDSDVEMADANQGNTETTVEPEAEGEADKSAEEDKSDKSAEEEKTDKFAEEEKSASAEPAGKNTPKSKSTGSNGVITIDEEYSAPE</sequence>
<evidence type="ECO:0000313" key="5">
    <source>
        <dbReference type="EMBL" id="RDW23739.1"/>
    </source>
</evidence>
<dbReference type="GO" id="GO:0006325">
    <property type="term" value="P:chromatin organization"/>
    <property type="evidence" value="ECO:0007669"/>
    <property type="project" value="InterPro"/>
</dbReference>
<feature type="compositionally biased region" description="Basic and acidic residues" evidence="4">
    <location>
        <begin position="1759"/>
        <end position="1771"/>
    </location>
</feature>
<feature type="region of interest" description="Disordered" evidence="4">
    <location>
        <begin position="1404"/>
        <end position="1468"/>
    </location>
</feature>
<feature type="compositionally biased region" description="Acidic residues" evidence="4">
    <location>
        <begin position="1404"/>
        <end position="1427"/>
    </location>
</feature>
<dbReference type="InterPro" id="IPR033053">
    <property type="entry name" value="Hir3/CABIN1"/>
</dbReference>
<feature type="compositionally biased region" description="Basic and acidic residues" evidence="4">
    <location>
        <begin position="393"/>
        <end position="402"/>
    </location>
</feature>
<feature type="compositionally biased region" description="Basic and acidic residues" evidence="4">
    <location>
        <begin position="430"/>
        <end position="442"/>
    </location>
</feature>
<feature type="compositionally biased region" description="Basic and acidic residues" evidence="4">
    <location>
        <begin position="1863"/>
        <end position="1892"/>
    </location>
</feature>
<organism evidence="5 6">
    <name type="scientific">Yarrowia lipolytica</name>
    <name type="common">Candida lipolytica</name>
    <dbReference type="NCBI Taxonomy" id="4952"/>
    <lineage>
        <taxon>Eukaryota</taxon>
        <taxon>Fungi</taxon>
        <taxon>Dikarya</taxon>
        <taxon>Ascomycota</taxon>
        <taxon>Saccharomycotina</taxon>
        <taxon>Dipodascomycetes</taxon>
        <taxon>Dipodascales</taxon>
        <taxon>Dipodascales incertae sedis</taxon>
        <taxon>Yarrowia</taxon>
    </lineage>
</organism>
<reference evidence="5 6" key="1">
    <citation type="submission" date="2018-07" db="EMBL/GenBank/DDBJ databases">
        <title>Draft Genome Assemblies for Five Robust Yarrowia lipolytica Strains Exhibiting High Lipid Production and Pentose Sugar Utilization and Sugar Alcohol Secretion from Undetoxified Lignocellulosic Biomass Hydrolysates.</title>
        <authorList>
            <consortium name="DOE Joint Genome Institute"/>
            <person name="Walker C."/>
            <person name="Ryu S."/>
            <person name="Na H."/>
            <person name="Zane M."/>
            <person name="LaButti K."/>
            <person name="Lipzen A."/>
            <person name="Haridas S."/>
            <person name="Barry K."/>
            <person name="Grigoriev I.V."/>
            <person name="Quarterman J."/>
            <person name="Slininger P."/>
            <person name="Dien B."/>
            <person name="Trinh C.T."/>
        </authorList>
    </citation>
    <scope>NUCLEOTIDE SEQUENCE [LARGE SCALE GENOMIC DNA]</scope>
    <source>
        <strain evidence="5 6">YB392</strain>
    </source>
</reference>
<evidence type="ECO:0000256" key="4">
    <source>
        <dbReference type="SAM" id="MobiDB-lite"/>
    </source>
</evidence>
<feature type="compositionally biased region" description="Basic and acidic residues" evidence="4">
    <location>
        <begin position="1821"/>
        <end position="1838"/>
    </location>
</feature>
<evidence type="ECO:0000256" key="2">
    <source>
        <dbReference type="ARBA" id="ARBA00007335"/>
    </source>
</evidence>
<keyword evidence="3" id="KW-0539">Nucleus</keyword>
<evidence type="ECO:0000313" key="6">
    <source>
        <dbReference type="Proteomes" id="UP000256601"/>
    </source>
</evidence>
<feature type="compositionally biased region" description="Polar residues" evidence="4">
    <location>
        <begin position="1901"/>
        <end position="1912"/>
    </location>
</feature>
<feature type="compositionally biased region" description="Polar residues" evidence="4">
    <location>
        <begin position="415"/>
        <end position="424"/>
    </location>
</feature>
<dbReference type="VEuPathDB" id="FungiDB:YALI1_D14391g"/>
<accession>A0A371C079</accession>
<feature type="region of interest" description="Disordered" evidence="4">
    <location>
        <begin position="350"/>
        <end position="442"/>
    </location>
</feature>
<gene>
    <name evidence="5" type="ORF">B0I71DRAFT_9727</name>
</gene>
<dbReference type="GO" id="GO:0005634">
    <property type="term" value="C:nucleus"/>
    <property type="evidence" value="ECO:0007669"/>
    <property type="project" value="UniProtKB-SubCell"/>
</dbReference>
<name>A0A371C079_YARLL</name>
<dbReference type="GO" id="GO:0000417">
    <property type="term" value="C:HIR complex"/>
    <property type="evidence" value="ECO:0007669"/>
    <property type="project" value="TreeGrafter"/>
</dbReference>
<feature type="compositionally biased region" description="Basic and acidic residues" evidence="4">
    <location>
        <begin position="353"/>
        <end position="376"/>
    </location>
</feature>
<dbReference type="Proteomes" id="UP000256601">
    <property type="component" value="Unassembled WGS sequence"/>
</dbReference>
<comment type="subcellular location">
    <subcellularLocation>
        <location evidence="1">Nucleus</location>
    </subcellularLocation>
</comment>
<feature type="compositionally biased region" description="Low complexity" evidence="4">
    <location>
        <begin position="1808"/>
        <end position="1820"/>
    </location>
</feature>
<dbReference type="PANTHER" id="PTHR15502">
    <property type="entry name" value="CALCINEURIN-BINDING PROTEIN CABIN 1-RELATED"/>
    <property type="match status" value="1"/>
</dbReference>
<evidence type="ECO:0000256" key="3">
    <source>
        <dbReference type="ARBA" id="ARBA00023242"/>
    </source>
</evidence>
<feature type="region of interest" description="Disordered" evidence="4">
    <location>
        <begin position="1740"/>
        <end position="1771"/>
    </location>
</feature>
<feature type="region of interest" description="Disordered" evidence="4">
    <location>
        <begin position="1801"/>
        <end position="1923"/>
    </location>
</feature>
<comment type="similarity">
    <text evidence="2">Belongs to the HIR3 family.</text>
</comment>
<evidence type="ECO:0000256" key="1">
    <source>
        <dbReference type="ARBA" id="ARBA00004123"/>
    </source>
</evidence>
<dbReference type="GO" id="GO:0031491">
    <property type="term" value="F:nucleosome binding"/>
    <property type="evidence" value="ECO:0007669"/>
    <property type="project" value="TreeGrafter"/>
</dbReference>
<protein>
    <submittedName>
        <fullName evidence="5">Histone transcription regulator 3</fullName>
    </submittedName>
</protein>
<dbReference type="VEuPathDB" id="FungiDB:YALI0_D11506g"/>